<evidence type="ECO:0000313" key="2">
    <source>
        <dbReference type="EMBL" id="OMP06445.1"/>
    </source>
</evidence>
<accession>A0A1R3KH89</accession>
<organism evidence="2 3">
    <name type="scientific">Corchorus capsularis</name>
    <name type="common">Jute</name>
    <dbReference type="NCBI Taxonomy" id="210143"/>
    <lineage>
        <taxon>Eukaryota</taxon>
        <taxon>Viridiplantae</taxon>
        <taxon>Streptophyta</taxon>
        <taxon>Embryophyta</taxon>
        <taxon>Tracheophyta</taxon>
        <taxon>Spermatophyta</taxon>
        <taxon>Magnoliopsida</taxon>
        <taxon>eudicotyledons</taxon>
        <taxon>Gunneridae</taxon>
        <taxon>Pentapetalae</taxon>
        <taxon>rosids</taxon>
        <taxon>malvids</taxon>
        <taxon>Malvales</taxon>
        <taxon>Malvaceae</taxon>
        <taxon>Grewioideae</taxon>
        <taxon>Apeibeae</taxon>
        <taxon>Corchorus</taxon>
    </lineage>
</organism>
<evidence type="ECO:0000256" key="1">
    <source>
        <dbReference type="SAM" id="MobiDB-lite"/>
    </source>
</evidence>
<evidence type="ECO:0000313" key="3">
    <source>
        <dbReference type="Proteomes" id="UP000188268"/>
    </source>
</evidence>
<dbReference type="Proteomes" id="UP000188268">
    <property type="component" value="Unassembled WGS sequence"/>
</dbReference>
<name>A0A1R3KH89_COCAP</name>
<comment type="caution">
    <text evidence="2">The sequence shown here is derived from an EMBL/GenBank/DDBJ whole genome shotgun (WGS) entry which is preliminary data.</text>
</comment>
<gene>
    <name evidence="2" type="ORF">CCACVL1_01576</name>
</gene>
<dbReference type="EMBL" id="AWWV01004914">
    <property type="protein sequence ID" value="OMP06445.1"/>
    <property type="molecule type" value="Genomic_DNA"/>
</dbReference>
<feature type="compositionally biased region" description="Acidic residues" evidence="1">
    <location>
        <begin position="102"/>
        <end position="121"/>
    </location>
</feature>
<reference evidence="2 3" key="1">
    <citation type="submission" date="2013-09" db="EMBL/GenBank/DDBJ databases">
        <title>Corchorus capsularis genome sequencing.</title>
        <authorList>
            <person name="Alam M."/>
            <person name="Haque M.S."/>
            <person name="Islam M.S."/>
            <person name="Emdad E.M."/>
            <person name="Islam M.M."/>
            <person name="Ahmed B."/>
            <person name="Halim A."/>
            <person name="Hossen Q.M.M."/>
            <person name="Hossain M.Z."/>
            <person name="Ahmed R."/>
            <person name="Khan M.M."/>
            <person name="Islam R."/>
            <person name="Rashid M.M."/>
            <person name="Khan S.A."/>
            <person name="Rahman M.S."/>
            <person name="Alam M."/>
        </authorList>
    </citation>
    <scope>NUCLEOTIDE SEQUENCE [LARGE SCALE GENOMIC DNA]</scope>
    <source>
        <strain evidence="3">cv. CVL-1</strain>
        <tissue evidence="2">Whole seedling</tissue>
    </source>
</reference>
<keyword evidence="3" id="KW-1185">Reference proteome</keyword>
<dbReference type="AlphaFoldDB" id="A0A1R3KH89"/>
<dbReference type="OrthoDB" id="10639575at2759"/>
<feature type="region of interest" description="Disordered" evidence="1">
    <location>
        <begin position="101"/>
        <end position="129"/>
    </location>
</feature>
<sequence length="188" mass="20617">MFVVAPRAASASSASECSEFVKTMENTLCNRSNNDKDEVFSMLWSPCAVAKRFSQALESGNTTKLIPVCECTKEYLKKWTDTNEAADHFMEAFDIGRCEDAHTEEEEGDDDEDDDDDDDDGGGGNGARLSNIEFADFRLLMGSFVAVEETSQTEQRDMEEAAERKTEADLSESVVLAGGILAFYGGLT</sequence>
<protein>
    <submittedName>
        <fullName evidence="2">Uncharacterized protein</fullName>
    </submittedName>
</protein>
<dbReference type="Gramene" id="OMP06445">
    <property type="protein sequence ID" value="OMP06445"/>
    <property type="gene ID" value="CCACVL1_01576"/>
</dbReference>
<proteinExistence type="predicted"/>